<dbReference type="PATRIC" id="fig|146537.3.peg.6369"/>
<dbReference type="RefSeq" id="WP_059421757.1">
    <property type="nucleotide sequence ID" value="NZ_DF968363.1"/>
</dbReference>
<protein>
    <submittedName>
        <fullName evidence="1">Putative DNA integrase/recombinase</fullName>
    </submittedName>
</protein>
<gene>
    <name evidence="1" type="ORF">SAZU_6055</name>
</gene>
<evidence type="ECO:0000313" key="2">
    <source>
        <dbReference type="Proteomes" id="UP000053859"/>
    </source>
</evidence>
<keyword evidence="2" id="KW-1185">Reference proteome</keyword>
<accession>A0A0K8PUQ7</accession>
<dbReference type="AlphaFoldDB" id="A0A0K8PUQ7"/>
<organism evidence="1 2">
    <name type="scientific">Streptomyces azureus</name>
    <dbReference type="NCBI Taxonomy" id="146537"/>
    <lineage>
        <taxon>Bacteria</taxon>
        <taxon>Bacillati</taxon>
        <taxon>Actinomycetota</taxon>
        <taxon>Actinomycetes</taxon>
        <taxon>Kitasatosporales</taxon>
        <taxon>Streptomycetaceae</taxon>
        <taxon>Streptomyces</taxon>
    </lineage>
</organism>
<sequence length="60" mass="6778">MGHFPAGAALTFRTFIYDGRRSVEDLVDSYGIKNAGIRQLLIDYFVPGQLPPRRERPRAA</sequence>
<dbReference type="Proteomes" id="UP000053859">
    <property type="component" value="Unassembled WGS sequence"/>
</dbReference>
<dbReference type="OrthoDB" id="3522542at2"/>
<proteinExistence type="predicted"/>
<name>A0A0K8PUQ7_STRAJ</name>
<evidence type="ECO:0000313" key="1">
    <source>
        <dbReference type="EMBL" id="GAP51194.1"/>
    </source>
</evidence>
<dbReference type="EMBL" id="DF968363">
    <property type="protein sequence ID" value="GAP51194.1"/>
    <property type="molecule type" value="Genomic_DNA"/>
</dbReference>
<reference evidence="1" key="1">
    <citation type="journal article" date="2015" name="Genome Announc.">
        <title>Draft Genome Sequence of Thiostrepton-Producing Streptomyces azureus ATCC 14921.</title>
        <authorList>
            <person name="Sakihara K."/>
            <person name="Maeda J."/>
            <person name="Tashiro K."/>
            <person name="Fujino Y."/>
            <person name="Kuhara S."/>
            <person name="Ohshima T."/>
            <person name="Ogata S."/>
            <person name="Doi K."/>
        </authorList>
    </citation>
    <scope>NUCLEOTIDE SEQUENCE [LARGE SCALE GENOMIC DNA]</scope>
    <source>
        <strain evidence="1">ATCC14921</strain>
    </source>
</reference>